<comment type="catalytic activity">
    <reaction evidence="1">
        <text>Random endo-hydrolysis of N-acetyl-beta-D-glucosaminide (1-&gt;4)-beta-linkages in chitin and chitodextrins.</text>
        <dbReference type="EC" id="3.2.1.14"/>
    </reaction>
</comment>
<feature type="signal peptide" evidence="9">
    <location>
        <begin position="1"/>
        <end position="33"/>
    </location>
</feature>
<dbReference type="GO" id="GO:0000272">
    <property type="term" value="P:polysaccharide catabolic process"/>
    <property type="evidence" value="ECO:0007669"/>
    <property type="project" value="UniProtKB-KW"/>
</dbReference>
<dbReference type="Gene3D" id="3.20.20.80">
    <property type="entry name" value="Glycosidases"/>
    <property type="match status" value="1"/>
</dbReference>
<dbReference type="Proteomes" id="UP000242287">
    <property type="component" value="Unassembled WGS sequence"/>
</dbReference>
<dbReference type="AlphaFoldDB" id="A0A2A9P0D0"/>
<evidence type="ECO:0000256" key="2">
    <source>
        <dbReference type="ARBA" id="ARBA00022801"/>
    </source>
</evidence>
<dbReference type="EMBL" id="KZ301971">
    <property type="protein sequence ID" value="PFH53950.1"/>
    <property type="molecule type" value="Genomic_DNA"/>
</dbReference>
<dbReference type="GO" id="GO:0005576">
    <property type="term" value="C:extracellular region"/>
    <property type="evidence" value="ECO:0007669"/>
    <property type="project" value="TreeGrafter"/>
</dbReference>
<reference evidence="11 12" key="1">
    <citation type="submission" date="2014-02" db="EMBL/GenBank/DDBJ databases">
        <title>Transposable element dynamics among asymbiotic and ectomycorrhizal Amanita fungi.</title>
        <authorList>
            <consortium name="DOE Joint Genome Institute"/>
            <person name="Hess J."/>
            <person name="Skrede I."/>
            <person name="Wolfe B."/>
            <person name="LaButti K."/>
            <person name="Ohm R.A."/>
            <person name="Grigoriev I.V."/>
            <person name="Pringle A."/>
        </authorList>
    </citation>
    <scope>NUCLEOTIDE SEQUENCE [LARGE SCALE GENOMIC DNA]</scope>
    <source>
        <strain evidence="11 12">SKay4041</strain>
    </source>
</reference>
<dbReference type="SUPFAM" id="SSF51445">
    <property type="entry name" value="(Trans)glycosidases"/>
    <property type="match status" value="1"/>
</dbReference>
<dbReference type="SMART" id="SM00636">
    <property type="entry name" value="Glyco_18"/>
    <property type="match status" value="1"/>
</dbReference>
<dbReference type="PROSITE" id="PS01095">
    <property type="entry name" value="GH18_1"/>
    <property type="match status" value="1"/>
</dbReference>
<dbReference type="InterPro" id="IPR001223">
    <property type="entry name" value="Glyco_hydro18_cat"/>
</dbReference>
<evidence type="ECO:0000313" key="12">
    <source>
        <dbReference type="Proteomes" id="UP000242287"/>
    </source>
</evidence>
<organism evidence="11 12">
    <name type="scientific">Amanita thiersii Skay4041</name>
    <dbReference type="NCBI Taxonomy" id="703135"/>
    <lineage>
        <taxon>Eukaryota</taxon>
        <taxon>Fungi</taxon>
        <taxon>Dikarya</taxon>
        <taxon>Basidiomycota</taxon>
        <taxon>Agaricomycotina</taxon>
        <taxon>Agaricomycetes</taxon>
        <taxon>Agaricomycetidae</taxon>
        <taxon>Agaricales</taxon>
        <taxon>Pluteineae</taxon>
        <taxon>Amanitaceae</taxon>
        <taxon>Amanita</taxon>
    </lineage>
</organism>
<dbReference type="PROSITE" id="PS51910">
    <property type="entry name" value="GH18_2"/>
    <property type="match status" value="1"/>
</dbReference>
<keyword evidence="9" id="KW-0732">Signal</keyword>
<accession>A0A2A9P0D0</accession>
<evidence type="ECO:0000256" key="1">
    <source>
        <dbReference type="ARBA" id="ARBA00000822"/>
    </source>
</evidence>
<evidence type="ECO:0000256" key="9">
    <source>
        <dbReference type="SAM" id="SignalP"/>
    </source>
</evidence>
<evidence type="ECO:0000256" key="7">
    <source>
        <dbReference type="RuleBase" id="RU000489"/>
    </source>
</evidence>
<dbReference type="OrthoDB" id="73875at2759"/>
<dbReference type="InterPro" id="IPR011583">
    <property type="entry name" value="Chitinase_II/V-like_cat"/>
</dbReference>
<dbReference type="PANTHER" id="PTHR11177">
    <property type="entry name" value="CHITINASE"/>
    <property type="match status" value="1"/>
</dbReference>
<keyword evidence="12" id="KW-1185">Reference proteome</keyword>
<keyword evidence="2 7" id="KW-0378">Hydrolase</keyword>
<evidence type="ECO:0000259" key="10">
    <source>
        <dbReference type="PROSITE" id="PS51910"/>
    </source>
</evidence>
<evidence type="ECO:0000313" key="11">
    <source>
        <dbReference type="EMBL" id="PFH53950.1"/>
    </source>
</evidence>
<dbReference type="InterPro" id="IPR001579">
    <property type="entry name" value="Glyco_hydro_18_chit_AS"/>
</dbReference>
<keyword evidence="4" id="KW-0119">Carbohydrate metabolism</keyword>
<dbReference type="Gene3D" id="3.10.50.10">
    <property type="match status" value="1"/>
</dbReference>
<comment type="similarity">
    <text evidence="8">Belongs to the glycosyl hydrolase 18 family.</text>
</comment>
<evidence type="ECO:0000256" key="3">
    <source>
        <dbReference type="ARBA" id="ARBA00023024"/>
    </source>
</evidence>
<evidence type="ECO:0000256" key="6">
    <source>
        <dbReference type="ARBA" id="ARBA00023326"/>
    </source>
</evidence>
<keyword evidence="3" id="KW-0146">Chitin degradation</keyword>
<keyword evidence="5 7" id="KW-0326">Glycosidase</keyword>
<proteinExistence type="inferred from homology"/>
<evidence type="ECO:0000256" key="5">
    <source>
        <dbReference type="ARBA" id="ARBA00023295"/>
    </source>
</evidence>
<dbReference type="GO" id="GO:0008843">
    <property type="term" value="F:endochitinase activity"/>
    <property type="evidence" value="ECO:0007669"/>
    <property type="project" value="UniProtKB-EC"/>
</dbReference>
<dbReference type="InterPro" id="IPR050314">
    <property type="entry name" value="Glycosyl_Hydrlase_18"/>
</dbReference>
<dbReference type="InterPro" id="IPR017853">
    <property type="entry name" value="GH"/>
</dbReference>
<gene>
    <name evidence="11" type="ORF">AMATHDRAFT_136459</name>
</gene>
<dbReference type="Pfam" id="PF00704">
    <property type="entry name" value="Glyco_hydro_18"/>
    <property type="match status" value="1"/>
</dbReference>
<sequence>MHYATSCRANGSCRCLFQWCTILLLTFSAFSNAAIHPRDTDYISAAWYTGWHSGDFPLSNVSWSKYTHMTYAFATTTPDSSVLNLGTSDKELLPHFVAQAHQHGVNASLAIGGWTGSRWFSSHVGSPENRTRFVTAVSNLIKTYELDGIDFDWEFPGDPGIGCNVVASNDTENYLEFLREFRRSPEGSKTILSLAVFIKPYNDSSRGTADLSEFNKVIDYVEIMNYDIKSSTLVGAGSSSPLDDSCAPEGARLGSAVSAVQAWMDAGITPEKIVLGVPSYGHSFAVSPSDAYQDESTHMVATYPSYNSSLKPSGDRWDGGWGLDVCGNEQGPGGIYTYWGLIDKGLLNKNGTIRGETSYRFDRCSQTPFAYNLELQTLVSFENAMSFSIKGAYIRESGLKGFAMWEAGGDYHDVLLDAIRR</sequence>
<feature type="domain" description="GH18" evidence="10">
    <location>
        <begin position="42"/>
        <end position="421"/>
    </location>
</feature>
<dbReference type="InterPro" id="IPR029070">
    <property type="entry name" value="Chitinase_insertion_sf"/>
</dbReference>
<name>A0A2A9P0D0_9AGAR</name>
<evidence type="ECO:0000256" key="8">
    <source>
        <dbReference type="RuleBase" id="RU004453"/>
    </source>
</evidence>
<keyword evidence="6" id="KW-0624">Polysaccharide degradation</keyword>
<dbReference type="PANTHER" id="PTHR11177:SF392">
    <property type="entry name" value="HAP41P"/>
    <property type="match status" value="1"/>
</dbReference>
<dbReference type="GO" id="GO:0008061">
    <property type="term" value="F:chitin binding"/>
    <property type="evidence" value="ECO:0007669"/>
    <property type="project" value="InterPro"/>
</dbReference>
<dbReference type="GO" id="GO:0006032">
    <property type="term" value="P:chitin catabolic process"/>
    <property type="evidence" value="ECO:0007669"/>
    <property type="project" value="UniProtKB-KW"/>
</dbReference>
<evidence type="ECO:0000256" key="4">
    <source>
        <dbReference type="ARBA" id="ARBA00023277"/>
    </source>
</evidence>
<dbReference type="STRING" id="703135.A0A2A9P0D0"/>
<feature type="chain" id="PRO_5012563795" evidence="9">
    <location>
        <begin position="34"/>
        <end position="421"/>
    </location>
</feature>
<protein>
    <submittedName>
        <fullName evidence="11">Glycoside hydrolase family 18 protein</fullName>
    </submittedName>
</protein>